<accession>A0A7Y9X8W9</accession>
<dbReference type="Pfam" id="PF00589">
    <property type="entry name" value="Phage_integrase"/>
    <property type="match status" value="1"/>
</dbReference>
<dbReference type="InterPro" id="IPR012337">
    <property type="entry name" value="RNaseH-like_sf"/>
</dbReference>
<evidence type="ECO:0000256" key="1">
    <source>
        <dbReference type="ARBA" id="ARBA00023172"/>
    </source>
</evidence>
<dbReference type="Proteomes" id="UP000584931">
    <property type="component" value="Unassembled WGS sequence"/>
</dbReference>
<dbReference type="InterPro" id="IPR013762">
    <property type="entry name" value="Integrase-like_cat_sf"/>
</dbReference>
<feature type="domain" description="Tyr recombinase" evidence="3">
    <location>
        <begin position="1"/>
        <end position="83"/>
    </location>
</feature>
<sequence length="163" mass="17707">MFTVRRGGLLARQRLYRLFRKLNMGSALPPVRLHDLRHRTATLALAAGVELKVVRAMLGHASIVLTANTYSSVLPGVAREADLVECSFAADSPNRLWVTDITEHPTREGKVYCAVVLDVCSRRVVGWAIDSSPTAALVTNALGMAIDNREPSPGTVIYSDHGV</sequence>
<dbReference type="InterPro" id="IPR011010">
    <property type="entry name" value="DNA_brk_join_enz"/>
</dbReference>
<dbReference type="PROSITE" id="PS50994">
    <property type="entry name" value="INTEGRASE"/>
    <property type="match status" value="1"/>
</dbReference>
<evidence type="ECO:0000259" key="2">
    <source>
        <dbReference type="PROSITE" id="PS50994"/>
    </source>
</evidence>
<evidence type="ECO:0000313" key="4">
    <source>
        <dbReference type="EMBL" id="NYH51382.1"/>
    </source>
</evidence>
<protein>
    <submittedName>
        <fullName evidence="4">Transposase InsO family protein</fullName>
    </submittedName>
</protein>
<dbReference type="InterPro" id="IPR001584">
    <property type="entry name" value="Integrase_cat-core"/>
</dbReference>
<dbReference type="EMBL" id="JACCHL010000001">
    <property type="protein sequence ID" value="NYH51382.1"/>
    <property type="molecule type" value="Genomic_DNA"/>
</dbReference>
<organism evidence="4 5">
    <name type="scientific">Nocardiopsis sinuspersici</name>
    <dbReference type="NCBI Taxonomy" id="501010"/>
    <lineage>
        <taxon>Bacteria</taxon>
        <taxon>Bacillati</taxon>
        <taxon>Actinomycetota</taxon>
        <taxon>Actinomycetes</taxon>
        <taxon>Streptosporangiales</taxon>
        <taxon>Nocardiopsidaceae</taxon>
        <taxon>Nocardiopsis</taxon>
    </lineage>
</organism>
<dbReference type="InterPro" id="IPR050900">
    <property type="entry name" value="Transposase_IS3/IS150/IS904"/>
</dbReference>
<feature type="domain" description="Integrase catalytic" evidence="2">
    <location>
        <begin position="89"/>
        <end position="163"/>
    </location>
</feature>
<dbReference type="GO" id="GO:0015074">
    <property type="term" value="P:DNA integration"/>
    <property type="evidence" value="ECO:0007669"/>
    <property type="project" value="InterPro"/>
</dbReference>
<dbReference type="InterPro" id="IPR036397">
    <property type="entry name" value="RNaseH_sf"/>
</dbReference>
<dbReference type="PANTHER" id="PTHR46889">
    <property type="entry name" value="TRANSPOSASE INSF FOR INSERTION SEQUENCE IS3B-RELATED"/>
    <property type="match status" value="1"/>
</dbReference>
<dbReference type="PROSITE" id="PS51898">
    <property type="entry name" value="TYR_RECOMBINASE"/>
    <property type="match status" value="1"/>
</dbReference>
<dbReference type="SUPFAM" id="SSF53098">
    <property type="entry name" value="Ribonuclease H-like"/>
    <property type="match status" value="1"/>
</dbReference>
<reference evidence="4 5" key="1">
    <citation type="submission" date="2020-07" db="EMBL/GenBank/DDBJ databases">
        <title>Sequencing the genomes of 1000 actinobacteria strains.</title>
        <authorList>
            <person name="Klenk H.-P."/>
        </authorList>
    </citation>
    <scope>NUCLEOTIDE SEQUENCE [LARGE SCALE GENOMIC DNA]</scope>
    <source>
        <strain evidence="4 5">DSM 45278</strain>
    </source>
</reference>
<dbReference type="InterPro" id="IPR002104">
    <property type="entry name" value="Integrase_catalytic"/>
</dbReference>
<dbReference type="GO" id="GO:0003677">
    <property type="term" value="F:DNA binding"/>
    <property type="evidence" value="ECO:0007669"/>
    <property type="project" value="InterPro"/>
</dbReference>
<proteinExistence type="predicted"/>
<evidence type="ECO:0000313" key="5">
    <source>
        <dbReference type="Proteomes" id="UP000584931"/>
    </source>
</evidence>
<comment type="caution">
    <text evidence="4">The sequence shown here is derived from an EMBL/GenBank/DDBJ whole genome shotgun (WGS) entry which is preliminary data.</text>
</comment>
<name>A0A7Y9X8W9_9ACTN</name>
<keyword evidence="1" id="KW-0233">DNA recombination</keyword>
<dbReference type="PANTHER" id="PTHR46889:SF4">
    <property type="entry name" value="TRANSPOSASE INSO FOR INSERTION SEQUENCE ELEMENT IS911B-RELATED"/>
    <property type="match status" value="1"/>
</dbReference>
<gene>
    <name evidence="4" type="ORF">HNR06_000971</name>
</gene>
<dbReference type="Pfam" id="PF00665">
    <property type="entry name" value="rve"/>
    <property type="match status" value="1"/>
</dbReference>
<evidence type="ECO:0000259" key="3">
    <source>
        <dbReference type="PROSITE" id="PS51898"/>
    </source>
</evidence>
<dbReference type="GO" id="GO:0006310">
    <property type="term" value="P:DNA recombination"/>
    <property type="evidence" value="ECO:0007669"/>
    <property type="project" value="UniProtKB-KW"/>
</dbReference>
<dbReference type="AlphaFoldDB" id="A0A7Y9X8W9"/>
<dbReference type="Gene3D" id="3.30.420.10">
    <property type="entry name" value="Ribonuclease H-like superfamily/Ribonuclease H"/>
    <property type="match status" value="1"/>
</dbReference>
<dbReference type="SUPFAM" id="SSF56349">
    <property type="entry name" value="DNA breaking-rejoining enzymes"/>
    <property type="match status" value="1"/>
</dbReference>
<dbReference type="RefSeq" id="WP_179809302.1">
    <property type="nucleotide sequence ID" value="NZ_JACCHL010000001.1"/>
</dbReference>
<dbReference type="Gene3D" id="1.10.443.10">
    <property type="entry name" value="Intergrase catalytic core"/>
    <property type="match status" value="1"/>
</dbReference>